<protein>
    <recommendedName>
        <fullName evidence="8">AAA+ ATPase domain-containing protein</fullName>
    </recommendedName>
</protein>
<evidence type="ECO:0000256" key="5">
    <source>
        <dbReference type="ARBA" id="ARBA00023128"/>
    </source>
</evidence>
<dbReference type="Gene3D" id="1.10.8.60">
    <property type="match status" value="1"/>
</dbReference>
<feature type="domain" description="AAA+ ATPase" evidence="8">
    <location>
        <begin position="305"/>
        <end position="443"/>
    </location>
</feature>
<keyword evidence="4 6" id="KW-0067">ATP-binding</keyword>
<dbReference type="Proteomes" id="UP000617340">
    <property type="component" value="Unassembled WGS sequence"/>
</dbReference>
<dbReference type="PROSITE" id="PS00674">
    <property type="entry name" value="AAA"/>
    <property type="match status" value="1"/>
</dbReference>
<dbReference type="PANTHER" id="PTHR45644:SF3">
    <property type="entry name" value="FI08533P-RELATED"/>
    <property type="match status" value="1"/>
</dbReference>
<dbReference type="SUPFAM" id="SSF52540">
    <property type="entry name" value="P-loop containing nucleoside triphosphate hydrolases"/>
    <property type="match status" value="1"/>
</dbReference>
<dbReference type="PROSITE" id="PS51257">
    <property type="entry name" value="PROKAR_LIPOPROTEIN"/>
    <property type="match status" value="1"/>
</dbReference>
<dbReference type="Pfam" id="PF17862">
    <property type="entry name" value="AAA_lid_3"/>
    <property type="match status" value="1"/>
</dbReference>
<dbReference type="GO" id="GO:0016887">
    <property type="term" value="F:ATP hydrolysis activity"/>
    <property type="evidence" value="ECO:0007669"/>
    <property type="project" value="InterPro"/>
</dbReference>
<comment type="similarity">
    <text evidence="6">Belongs to the AAA ATPase family.</text>
</comment>
<comment type="caution">
    <text evidence="9">The sequence shown here is derived from an EMBL/GenBank/DDBJ whole genome shotgun (WGS) entry which is preliminary data.</text>
</comment>
<evidence type="ECO:0000256" key="3">
    <source>
        <dbReference type="ARBA" id="ARBA00022787"/>
    </source>
</evidence>
<dbReference type="GO" id="GO:0140570">
    <property type="term" value="P:extraction of mislocalized protein from mitochondrial outer membrane"/>
    <property type="evidence" value="ECO:0007669"/>
    <property type="project" value="TreeGrafter"/>
</dbReference>
<evidence type="ECO:0000256" key="1">
    <source>
        <dbReference type="ARBA" id="ARBA00004572"/>
    </source>
</evidence>
<feature type="signal peptide" evidence="7">
    <location>
        <begin position="1"/>
        <end position="24"/>
    </location>
</feature>
<evidence type="ECO:0000259" key="8">
    <source>
        <dbReference type="SMART" id="SM00382"/>
    </source>
</evidence>
<name>A0A834JK96_VESGE</name>
<gene>
    <name evidence="9" type="ORF">HZH68_011940</name>
</gene>
<evidence type="ECO:0000313" key="10">
    <source>
        <dbReference type="Proteomes" id="UP000617340"/>
    </source>
</evidence>
<feature type="chain" id="PRO_5032582102" description="AAA+ ATPase domain-containing protein" evidence="7">
    <location>
        <begin position="25"/>
        <end position="562"/>
    </location>
</feature>
<evidence type="ECO:0000256" key="7">
    <source>
        <dbReference type="SAM" id="SignalP"/>
    </source>
</evidence>
<accession>A0A834JK96</accession>
<keyword evidence="2 6" id="KW-0547">Nucleotide-binding</keyword>
<dbReference type="InterPro" id="IPR041569">
    <property type="entry name" value="AAA_lid_3"/>
</dbReference>
<dbReference type="SMART" id="SM00382">
    <property type="entry name" value="AAA"/>
    <property type="match status" value="1"/>
</dbReference>
<dbReference type="PANTHER" id="PTHR45644">
    <property type="entry name" value="AAA ATPASE, PUTATIVE (AFU_ORTHOLOGUE AFUA_2G12920)-RELATED-RELATED"/>
    <property type="match status" value="1"/>
</dbReference>
<dbReference type="FunFam" id="3.40.50.300:FF:000538">
    <property type="entry name" value="ATPase family AAA domain-containing protein 1"/>
    <property type="match status" value="1"/>
</dbReference>
<dbReference type="InterPro" id="IPR003960">
    <property type="entry name" value="ATPase_AAA_CS"/>
</dbReference>
<dbReference type="GO" id="GO:0005524">
    <property type="term" value="F:ATP binding"/>
    <property type="evidence" value="ECO:0007669"/>
    <property type="project" value="UniProtKB-KW"/>
</dbReference>
<dbReference type="Gene3D" id="3.40.50.300">
    <property type="entry name" value="P-loop containing nucleotide triphosphate hydrolases"/>
    <property type="match status" value="1"/>
</dbReference>
<organism evidence="9 10">
    <name type="scientific">Vespula germanica</name>
    <name type="common">German yellow jacket</name>
    <name type="synonym">Paravespula germanica</name>
    <dbReference type="NCBI Taxonomy" id="30212"/>
    <lineage>
        <taxon>Eukaryota</taxon>
        <taxon>Metazoa</taxon>
        <taxon>Ecdysozoa</taxon>
        <taxon>Arthropoda</taxon>
        <taxon>Hexapoda</taxon>
        <taxon>Insecta</taxon>
        <taxon>Pterygota</taxon>
        <taxon>Neoptera</taxon>
        <taxon>Endopterygota</taxon>
        <taxon>Hymenoptera</taxon>
        <taxon>Apocrita</taxon>
        <taxon>Aculeata</taxon>
        <taxon>Vespoidea</taxon>
        <taxon>Vespidae</taxon>
        <taxon>Vespinae</taxon>
        <taxon>Vespula</taxon>
    </lineage>
</organism>
<dbReference type="EMBL" id="JACSDZ010000012">
    <property type="protein sequence ID" value="KAF7390083.1"/>
    <property type="molecule type" value="Genomic_DNA"/>
</dbReference>
<dbReference type="CDD" id="cd19520">
    <property type="entry name" value="RecA-like_ATAD1"/>
    <property type="match status" value="1"/>
</dbReference>
<keyword evidence="5" id="KW-0496">Mitochondrion</keyword>
<evidence type="ECO:0000256" key="6">
    <source>
        <dbReference type="RuleBase" id="RU003651"/>
    </source>
</evidence>
<keyword evidence="7" id="KW-0732">Signal</keyword>
<evidence type="ECO:0000256" key="4">
    <source>
        <dbReference type="ARBA" id="ARBA00022840"/>
    </source>
</evidence>
<sequence>MAIDKRIVSTICTLLLFVTIGCEAIRCYQCSSDTDQKDEDLCGAYGKFDKERNIPVECSSDESHTPGTFCVKLTQQSPRGFICRYYIKTRLISSRKAESVARLSLRSQVRNNNITSYLHNAENTFQRGWHRSEAVYEKDIRKEGRVDPSSFKYHTGRPTICRYIERFFIASYDREFSADGPGFSRYEILLLAARLSFVTAVGFFTMKWFVHQLDPTNAAKKKAKKKTREQLRKLAKSDGVILSVDMDQLTDYEIIIASHLVDPQDIKVSWENIAGLEHVIQELKETVILPIQKKELFLNSQLTQAPKGVLLHGPPGCGKTMIAKATAKETKTRFINLDVSILTDKWYGESQKLTAAVFSLAVKLQPCIIFIDEIDSFLRARNSQDHEATAMMKAQFMSMWDGLITDPSCTVIVMGATNRPQDLDRAILRRMPATFYIGLPNEEQRIQVLKLILQHEPIADNVDIKKIAKMTEGFSGSDLQELCRNASVYRVRDYLRTHAQDIGETSASTSTDDEEFHDAVRPITMEDLLTSYRKLKTSKLHTGTLNSVREDTLFVNFGLDNS</sequence>
<dbReference type="InterPro" id="IPR003593">
    <property type="entry name" value="AAA+_ATPase"/>
</dbReference>
<proteinExistence type="inferred from homology"/>
<dbReference type="AlphaFoldDB" id="A0A834JK96"/>
<evidence type="ECO:0000313" key="9">
    <source>
        <dbReference type="EMBL" id="KAF7390083.1"/>
    </source>
</evidence>
<dbReference type="InterPro" id="IPR027417">
    <property type="entry name" value="P-loop_NTPase"/>
</dbReference>
<dbReference type="GO" id="GO:0005741">
    <property type="term" value="C:mitochondrial outer membrane"/>
    <property type="evidence" value="ECO:0007669"/>
    <property type="project" value="UniProtKB-SubCell"/>
</dbReference>
<dbReference type="Pfam" id="PF00004">
    <property type="entry name" value="AAA"/>
    <property type="match status" value="1"/>
</dbReference>
<comment type="subcellular location">
    <subcellularLocation>
        <location evidence="1">Mitochondrion outer membrane</location>
        <topology evidence="1">Single-pass membrane protein</topology>
    </subcellularLocation>
</comment>
<keyword evidence="3" id="KW-0472">Membrane</keyword>
<dbReference type="InterPro" id="IPR003959">
    <property type="entry name" value="ATPase_AAA_core"/>
</dbReference>
<dbReference type="InterPro" id="IPR051701">
    <property type="entry name" value="Mito_OM_Translocase_MSP1"/>
</dbReference>
<keyword evidence="3" id="KW-1000">Mitochondrion outer membrane</keyword>
<reference evidence="9" key="1">
    <citation type="journal article" date="2020" name="G3 (Bethesda)">
        <title>High-Quality Assemblies for Three Invasive Social Wasps from the &lt;i&gt;Vespula&lt;/i&gt; Genus.</title>
        <authorList>
            <person name="Harrop T.W.R."/>
            <person name="Guhlin J."/>
            <person name="McLaughlin G.M."/>
            <person name="Permina E."/>
            <person name="Stockwell P."/>
            <person name="Gilligan J."/>
            <person name="Le Lec M.F."/>
            <person name="Gruber M.A.M."/>
            <person name="Quinn O."/>
            <person name="Lovegrove M."/>
            <person name="Duncan E.J."/>
            <person name="Remnant E.J."/>
            <person name="Van Eeckhoven J."/>
            <person name="Graham B."/>
            <person name="Knapp R.A."/>
            <person name="Langford K.W."/>
            <person name="Kronenberg Z."/>
            <person name="Press M.O."/>
            <person name="Eacker S.M."/>
            <person name="Wilson-Rankin E.E."/>
            <person name="Purcell J."/>
            <person name="Lester P.J."/>
            <person name="Dearden P.K."/>
        </authorList>
    </citation>
    <scope>NUCLEOTIDE SEQUENCE</scope>
    <source>
        <strain evidence="9">Linc-1</strain>
    </source>
</reference>
<keyword evidence="10" id="KW-1185">Reference proteome</keyword>
<evidence type="ECO:0000256" key="2">
    <source>
        <dbReference type="ARBA" id="ARBA00022741"/>
    </source>
</evidence>